<dbReference type="EMBL" id="KL198023">
    <property type="protein sequence ID" value="KDQ17524.1"/>
    <property type="molecule type" value="Genomic_DNA"/>
</dbReference>
<feature type="compositionally biased region" description="Pro residues" evidence="9">
    <location>
        <begin position="130"/>
        <end position="139"/>
    </location>
</feature>
<evidence type="ECO:0000256" key="4">
    <source>
        <dbReference type="ARBA" id="ARBA00022771"/>
    </source>
</evidence>
<dbReference type="InterPro" id="IPR013087">
    <property type="entry name" value="Znf_C2H2_type"/>
</dbReference>
<feature type="domain" description="C2H2-type" evidence="10">
    <location>
        <begin position="7"/>
        <end position="34"/>
    </location>
</feature>
<dbReference type="FunFam" id="3.30.160.60:FF:000045">
    <property type="entry name" value="ZFP69 zinc finger protein B"/>
    <property type="match status" value="1"/>
</dbReference>
<feature type="domain" description="C2H2-type" evidence="10">
    <location>
        <begin position="63"/>
        <end position="91"/>
    </location>
</feature>
<proteinExistence type="predicted"/>
<name>A0A067MPN3_BOTB1</name>
<dbReference type="GO" id="GO:0008270">
    <property type="term" value="F:zinc ion binding"/>
    <property type="evidence" value="ECO:0007669"/>
    <property type="project" value="UniProtKB-KW"/>
</dbReference>
<keyword evidence="3" id="KW-0677">Repeat</keyword>
<evidence type="ECO:0000256" key="5">
    <source>
        <dbReference type="ARBA" id="ARBA00022833"/>
    </source>
</evidence>
<accession>A0A067MPN3</accession>
<dbReference type="AlphaFoldDB" id="A0A067MPN3"/>
<dbReference type="Proteomes" id="UP000027195">
    <property type="component" value="Unassembled WGS sequence"/>
</dbReference>
<evidence type="ECO:0000256" key="9">
    <source>
        <dbReference type="SAM" id="MobiDB-lite"/>
    </source>
</evidence>
<dbReference type="InterPro" id="IPR050331">
    <property type="entry name" value="Zinc_finger"/>
</dbReference>
<keyword evidence="2" id="KW-0479">Metal-binding</keyword>
<organism evidence="11 12">
    <name type="scientific">Botryobasidium botryosum (strain FD-172 SS1)</name>
    <dbReference type="NCBI Taxonomy" id="930990"/>
    <lineage>
        <taxon>Eukaryota</taxon>
        <taxon>Fungi</taxon>
        <taxon>Dikarya</taxon>
        <taxon>Basidiomycota</taxon>
        <taxon>Agaricomycotina</taxon>
        <taxon>Agaricomycetes</taxon>
        <taxon>Cantharellales</taxon>
        <taxon>Botryobasidiaceae</taxon>
        <taxon>Botryobasidium</taxon>
    </lineage>
</organism>
<evidence type="ECO:0000256" key="7">
    <source>
        <dbReference type="ARBA" id="ARBA00023242"/>
    </source>
</evidence>
<dbReference type="InterPro" id="IPR036236">
    <property type="entry name" value="Znf_C2H2_sf"/>
</dbReference>
<dbReference type="GO" id="GO:0010468">
    <property type="term" value="P:regulation of gene expression"/>
    <property type="evidence" value="ECO:0007669"/>
    <property type="project" value="TreeGrafter"/>
</dbReference>
<dbReference type="STRING" id="930990.A0A067MPN3"/>
<reference evidence="12" key="1">
    <citation type="journal article" date="2014" name="Proc. Natl. Acad. Sci. U.S.A.">
        <title>Extensive sampling of basidiomycete genomes demonstrates inadequacy of the white-rot/brown-rot paradigm for wood decay fungi.</title>
        <authorList>
            <person name="Riley R."/>
            <person name="Salamov A.A."/>
            <person name="Brown D.W."/>
            <person name="Nagy L.G."/>
            <person name="Floudas D."/>
            <person name="Held B.W."/>
            <person name="Levasseur A."/>
            <person name="Lombard V."/>
            <person name="Morin E."/>
            <person name="Otillar R."/>
            <person name="Lindquist E.A."/>
            <person name="Sun H."/>
            <person name="LaButti K.M."/>
            <person name="Schmutz J."/>
            <person name="Jabbour D."/>
            <person name="Luo H."/>
            <person name="Baker S.E."/>
            <person name="Pisabarro A.G."/>
            <person name="Walton J.D."/>
            <person name="Blanchette R.A."/>
            <person name="Henrissat B."/>
            <person name="Martin F."/>
            <person name="Cullen D."/>
            <person name="Hibbett D.S."/>
            <person name="Grigoriev I.V."/>
        </authorList>
    </citation>
    <scope>NUCLEOTIDE SEQUENCE [LARGE SCALE GENOMIC DNA]</scope>
    <source>
        <strain evidence="12">FD-172 SS1</strain>
    </source>
</reference>
<keyword evidence="6" id="KW-0238">DNA-binding</keyword>
<evidence type="ECO:0000256" key="1">
    <source>
        <dbReference type="ARBA" id="ARBA00004123"/>
    </source>
</evidence>
<feature type="region of interest" description="Disordered" evidence="9">
    <location>
        <begin position="203"/>
        <end position="227"/>
    </location>
</feature>
<dbReference type="PANTHER" id="PTHR16515">
    <property type="entry name" value="PR DOMAIN ZINC FINGER PROTEIN"/>
    <property type="match status" value="1"/>
</dbReference>
<gene>
    <name evidence="11" type="ORF">BOTBODRAFT_171997</name>
</gene>
<dbReference type="GO" id="GO:0005634">
    <property type="term" value="C:nucleus"/>
    <property type="evidence" value="ECO:0007669"/>
    <property type="project" value="UniProtKB-SubCell"/>
</dbReference>
<feature type="compositionally biased region" description="Low complexity" evidence="9">
    <location>
        <begin position="215"/>
        <end position="227"/>
    </location>
</feature>
<keyword evidence="5" id="KW-0862">Zinc</keyword>
<evidence type="ECO:0000256" key="8">
    <source>
        <dbReference type="PROSITE-ProRule" id="PRU00042"/>
    </source>
</evidence>
<feature type="compositionally biased region" description="Low complexity" evidence="9">
    <location>
        <begin position="140"/>
        <end position="152"/>
    </location>
</feature>
<evidence type="ECO:0000313" key="11">
    <source>
        <dbReference type="EMBL" id="KDQ17524.1"/>
    </source>
</evidence>
<keyword evidence="7" id="KW-0539">Nucleus</keyword>
<dbReference type="GO" id="GO:0003677">
    <property type="term" value="F:DNA binding"/>
    <property type="evidence" value="ECO:0007669"/>
    <property type="project" value="UniProtKB-KW"/>
</dbReference>
<dbReference type="PROSITE" id="PS00028">
    <property type="entry name" value="ZINC_FINGER_C2H2_1"/>
    <property type="match status" value="3"/>
</dbReference>
<dbReference type="PANTHER" id="PTHR16515:SF66">
    <property type="entry name" value="C2H2-TYPE DOMAIN-CONTAINING PROTEIN"/>
    <property type="match status" value="1"/>
</dbReference>
<dbReference type="Pfam" id="PF00096">
    <property type="entry name" value="zf-C2H2"/>
    <property type="match status" value="2"/>
</dbReference>
<evidence type="ECO:0000256" key="3">
    <source>
        <dbReference type="ARBA" id="ARBA00022737"/>
    </source>
</evidence>
<dbReference type="PROSITE" id="PS50157">
    <property type="entry name" value="ZINC_FINGER_C2H2_2"/>
    <property type="match status" value="3"/>
</dbReference>
<evidence type="ECO:0000256" key="2">
    <source>
        <dbReference type="ARBA" id="ARBA00022723"/>
    </source>
</evidence>
<evidence type="ECO:0000313" key="12">
    <source>
        <dbReference type="Proteomes" id="UP000027195"/>
    </source>
</evidence>
<dbReference type="Gene3D" id="3.30.160.60">
    <property type="entry name" value="Classic Zinc Finger"/>
    <property type="match status" value="3"/>
</dbReference>
<dbReference type="InParanoid" id="A0A067MPN3"/>
<dbReference type="HOGENOM" id="CLU_865968_0_0_1"/>
<feature type="domain" description="C2H2-type" evidence="10">
    <location>
        <begin position="35"/>
        <end position="62"/>
    </location>
</feature>
<dbReference type="SUPFAM" id="SSF57667">
    <property type="entry name" value="beta-beta-alpha zinc fingers"/>
    <property type="match status" value="2"/>
</dbReference>
<dbReference type="FunFam" id="3.30.160.60:FF:000161">
    <property type="entry name" value="Zinc finger protein 366"/>
    <property type="match status" value="1"/>
</dbReference>
<evidence type="ECO:0000256" key="6">
    <source>
        <dbReference type="ARBA" id="ARBA00023125"/>
    </source>
</evidence>
<keyword evidence="12" id="KW-1185">Reference proteome</keyword>
<dbReference type="SMART" id="SM00355">
    <property type="entry name" value="ZnF_C2H2"/>
    <property type="match status" value="3"/>
</dbReference>
<keyword evidence="4 8" id="KW-0863">Zinc-finger</keyword>
<comment type="subcellular location">
    <subcellularLocation>
        <location evidence="1">Nucleus</location>
    </subcellularLocation>
</comment>
<sequence>MTVKRTFECPTCYKVFSRPSDLTRHETVHTGVKPFSCHICFKGFSQRTGLDTHMNTHTGETPFKCDKCTAAFGDRSSRVRHCREQHGAEMPFFIKRREGFIRHIRTKHKDATFNLPPRSILRANAQPTVYTPPPPPPQPRQALAPSSQQQQPMNITHPLSTPLHTPDEPYVFADFSAVSPMLHHSLHAQGDYFPPSAGAEAHFLQMPLPPPQPSSSPLSSLSCSSMSVPSSRSTSPYYPPLFPNGDPLELSPRSIYDPQLFLSNEVDPLCNAPLYPPFQVLHGSRVYGASPTPTIPRNPMLPTGHGGFYYDNDPSIPCGWS</sequence>
<dbReference type="OrthoDB" id="654211at2759"/>
<evidence type="ECO:0000259" key="10">
    <source>
        <dbReference type="PROSITE" id="PS50157"/>
    </source>
</evidence>
<feature type="region of interest" description="Disordered" evidence="9">
    <location>
        <begin position="125"/>
        <end position="154"/>
    </location>
</feature>
<protein>
    <recommendedName>
        <fullName evidence="10">C2H2-type domain-containing protein</fullName>
    </recommendedName>
</protein>